<keyword evidence="2" id="KW-1185">Reference proteome</keyword>
<dbReference type="AlphaFoldDB" id="A0A7Z2G7M2"/>
<evidence type="ECO:0000313" key="1">
    <source>
        <dbReference type="EMBL" id="QGZ56712.1"/>
    </source>
</evidence>
<gene>
    <name evidence="1" type="ORF">FAZ97_17250</name>
</gene>
<reference evidence="1 2" key="1">
    <citation type="submission" date="2019-12" db="EMBL/GenBank/DDBJ databases">
        <title>Paraburkholderia acidiphila 7Q-K02 sp. nov and Paraburkholderia acidisoli DHF22 sp. nov., two strains isolated from forest soil.</title>
        <authorList>
            <person name="Gao Z."/>
            <person name="Qiu L."/>
        </authorList>
    </citation>
    <scope>NUCLEOTIDE SEQUENCE [LARGE SCALE GENOMIC DNA]</scope>
    <source>
        <strain evidence="1 2">7Q-K02</strain>
    </source>
</reference>
<dbReference type="KEGG" id="pacp:FAZ97_17250"/>
<accession>A0A7Z2G7M2</accession>
<evidence type="ECO:0000313" key="2">
    <source>
        <dbReference type="Proteomes" id="UP000434209"/>
    </source>
</evidence>
<protein>
    <submittedName>
        <fullName evidence="1">Uncharacterized protein</fullName>
    </submittedName>
</protein>
<sequence>MKTIFIFNDSRHTDLSTHMTALGEDGRRVATIVFDRNTEPHYEYAFGCKHELGANVDASISIPVNDTRRDLFASYDRMYGAGNWMPLLIQPGADNVEWRHALELYRARAETVGASEPRFSVAALLRIFDAVLGTPAAPAPSADRVVH</sequence>
<dbReference type="RefSeq" id="WP_158759666.1">
    <property type="nucleotide sequence ID" value="NZ_CP046910.1"/>
</dbReference>
<organism evidence="1 2">
    <name type="scientific">Paraburkholderia acidiphila</name>
    <dbReference type="NCBI Taxonomy" id="2571747"/>
    <lineage>
        <taxon>Bacteria</taxon>
        <taxon>Pseudomonadati</taxon>
        <taxon>Pseudomonadota</taxon>
        <taxon>Betaproteobacteria</taxon>
        <taxon>Burkholderiales</taxon>
        <taxon>Burkholderiaceae</taxon>
        <taxon>Paraburkholderia</taxon>
    </lineage>
</organism>
<proteinExistence type="predicted"/>
<dbReference type="EMBL" id="CP046910">
    <property type="protein sequence ID" value="QGZ56712.1"/>
    <property type="molecule type" value="Genomic_DNA"/>
</dbReference>
<dbReference type="Proteomes" id="UP000434209">
    <property type="component" value="Chromosome 2"/>
</dbReference>
<dbReference type="OrthoDB" id="9093786at2"/>
<name>A0A7Z2G7M2_9BURK</name>